<evidence type="ECO:0000313" key="1">
    <source>
        <dbReference type="EMBL" id="CUC09106.1"/>
    </source>
</evidence>
<reference evidence="1" key="1">
    <citation type="submission" date="2014-11" db="EMBL/GenBank/DDBJ databases">
        <title>Molecular phylogeny of cliff fern family Woodsiaceae with morphological implications.</title>
        <authorList>
            <person name="Shao Y.-Z."/>
            <person name="Wei R."/>
            <person name="Zhang X.-C."/>
        </authorList>
    </citation>
    <scope>NUCLEOTIDE SEQUENCE</scope>
</reference>
<protein>
    <submittedName>
        <fullName evidence="1">Uncharacterized protein</fullName>
    </submittedName>
</protein>
<gene>
    <name evidence="1" type="ORF">Cvel_15880.t2.CR2</name>
</gene>
<organism evidence="1">
    <name type="scientific">Chromera velia CCMP2878</name>
    <dbReference type="NCBI Taxonomy" id="1169474"/>
    <lineage>
        <taxon>Eukaryota</taxon>
        <taxon>Sar</taxon>
        <taxon>Alveolata</taxon>
        <taxon>Colpodellida</taxon>
        <taxon>Chromeraceae</taxon>
        <taxon>Chromera</taxon>
    </lineage>
</organism>
<name>A0A0K6S625_9ALVE</name>
<sequence>MFKHLGGQLFGGRIGPEQGTGPIGAGLFAEAQHRPGGVCNQQQLHTGGVFGHPGEMLTHMVGAVGGQFFADQTVGLAEGGMWMREHYVKTHTRTEMPADLDGLQALLGPPNPEDSDLVCDVILHARPALPEPVPENEYTRTPKMTTLWKPLVEPSFKTGGYRHGRPWGLAYQQIPPKKVLAYADPEKREEGKCNWVSELKKCLEERECEFVKFNPLEGE</sequence>
<dbReference type="AlphaFoldDB" id="A0A0K6S625"/>
<dbReference type="EMBL" id="CDMZ01000218">
    <property type="protein sequence ID" value="CUC09106.1"/>
    <property type="molecule type" value="Genomic_DNA"/>
</dbReference>
<accession>A0A0K6S625</accession>
<dbReference type="VEuPathDB" id="CryptoDB:Cvel_15880"/>
<proteinExistence type="predicted"/>